<reference evidence="2 3" key="1">
    <citation type="journal article" date="2013" name="PLoS ONE">
        <title>Genomic and secretomic analyses reveal unique features of the lignocellulolytic enzyme system of Penicillium decumbens.</title>
        <authorList>
            <person name="Liu G."/>
            <person name="Zhang L."/>
            <person name="Wei X."/>
            <person name="Zou G."/>
            <person name="Qin Y."/>
            <person name="Ma L."/>
            <person name="Li J."/>
            <person name="Zheng H."/>
            <person name="Wang S."/>
            <person name="Wang C."/>
            <person name="Xun L."/>
            <person name="Zhao G.-P."/>
            <person name="Zhou Z."/>
            <person name="Qu Y."/>
        </authorList>
    </citation>
    <scope>NUCLEOTIDE SEQUENCE [LARGE SCALE GENOMIC DNA]</scope>
    <source>
        <strain evidence="3">114-2 / CGMCC 5302</strain>
    </source>
</reference>
<name>S8BHC9_PENO1</name>
<organism evidence="2 3">
    <name type="scientific">Penicillium oxalicum (strain 114-2 / CGMCC 5302)</name>
    <name type="common">Penicillium decumbens</name>
    <dbReference type="NCBI Taxonomy" id="933388"/>
    <lineage>
        <taxon>Eukaryota</taxon>
        <taxon>Fungi</taxon>
        <taxon>Dikarya</taxon>
        <taxon>Ascomycota</taxon>
        <taxon>Pezizomycotina</taxon>
        <taxon>Eurotiomycetes</taxon>
        <taxon>Eurotiomycetidae</taxon>
        <taxon>Eurotiales</taxon>
        <taxon>Aspergillaceae</taxon>
        <taxon>Penicillium</taxon>
    </lineage>
</organism>
<keyword evidence="1" id="KW-0812">Transmembrane</keyword>
<evidence type="ECO:0000313" key="3">
    <source>
        <dbReference type="Proteomes" id="UP000019376"/>
    </source>
</evidence>
<protein>
    <submittedName>
        <fullName evidence="2">Uncharacterized protein</fullName>
    </submittedName>
</protein>
<dbReference type="AlphaFoldDB" id="S8BHC9"/>
<keyword evidence="1" id="KW-1133">Transmembrane helix</keyword>
<dbReference type="EMBL" id="KB644415">
    <property type="protein sequence ID" value="EPS34562.1"/>
    <property type="molecule type" value="Genomic_DNA"/>
</dbReference>
<sequence>MRLWRPFHSNVSYYAAYNTFFPNLCLWRRLWPVLMNIISITPSWLVSSCSCLLTCALFVLLFGLFMPEERYPSLPFDVITRLSQNQTPSSSSPLVVFDKFNGTRRFFTTYVLSKVRLVFFCL</sequence>
<evidence type="ECO:0000256" key="1">
    <source>
        <dbReference type="SAM" id="Phobius"/>
    </source>
</evidence>
<gene>
    <name evidence="2" type="ORF">PDE_09526</name>
</gene>
<feature type="transmembrane region" description="Helical" evidence="1">
    <location>
        <begin position="43"/>
        <end position="65"/>
    </location>
</feature>
<keyword evidence="3" id="KW-1185">Reference proteome</keyword>
<keyword evidence="1" id="KW-0472">Membrane</keyword>
<dbReference type="HOGENOM" id="CLU_2027527_0_0_1"/>
<evidence type="ECO:0000313" key="2">
    <source>
        <dbReference type="EMBL" id="EPS34562.1"/>
    </source>
</evidence>
<accession>S8BHC9</accession>
<dbReference type="Proteomes" id="UP000019376">
    <property type="component" value="Unassembled WGS sequence"/>
</dbReference>
<proteinExistence type="predicted"/>